<dbReference type="OrthoDB" id="688325at2759"/>
<comment type="caution">
    <text evidence="2">The sequence shown here is derived from an EMBL/GenBank/DDBJ whole genome shotgun (WGS) entry which is preliminary data.</text>
</comment>
<reference evidence="2" key="1">
    <citation type="submission" date="2019-11" db="EMBL/GenBank/DDBJ databases">
        <authorList>
            <person name="Liu Y."/>
            <person name="Hou J."/>
            <person name="Li T.-Q."/>
            <person name="Guan C.-H."/>
            <person name="Wu X."/>
            <person name="Wu H.-Z."/>
            <person name="Ling F."/>
            <person name="Zhang R."/>
            <person name="Shi X.-G."/>
            <person name="Ren J.-P."/>
            <person name="Chen E.-F."/>
            <person name="Sun J.-M."/>
        </authorList>
    </citation>
    <scope>NUCLEOTIDE SEQUENCE</scope>
    <source>
        <strain evidence="2">Adult_tree_wgs_1</strain>
        <tissue evidence="2">Leaves</tissue>
    </source>
</reference>
<feature type="region of interest" description="Disordered" evidence="1">
    <location>
        <begin position="1"/>
        <end position="29"/>
    </location>
</feature>
<evidence type="ECO:0000256" key="1">
    <source>
        <dbReference type="SAM" id="MobiDB-lite"/>
    </source>
</evidence>
<dbReference type="Proteomes" id="UP000626092">
    <property type="component" value="Unassembled WGS sequence"/>
</dbReference>
<proteinExistence type="predicted"/>
<evidence type="ECO:0000313" key="3">
    <source>
        <dbReference type="Proteomes" id="UP000626092"/>
    </source>
</evidence>
<dbReference type="EMBL" id="WJXA01000007">
    <property type="protein sequence ID" value="KAF7139139.1"/>
    <property type="molecule type" value="Genomic_DNA"/>
</dbReference>
<keyword evidence="3" id="KW-1185">Reference proteome</keyword>
<gene>
    <name evidence="2" type="ORF">RHSIM_Rhsim07G0162100</name>
</gene>
<organism evidence="2 3">
    <name type="scientific">Rhododendron simsii</name>
    <name type="common">Sims's rhododendron</name>
    <dbReference type="NCBI Taxonomy" id="118357"/>
    <lineage>
        <taxon>Eukaryota</taxon>
        <taxon>Viridiplantae</taxon>
        <taxon>Streptophyta</taxon>
        <taxon>Embryophyta</taxon>
        <taxon>Tracheophyta</taxon>
        <taxon>Spermatophyta</taxon>
        <taxon>Magnoliopsida</taxon>
        <taxon>eudicotyledons</taxon>
        <taxon>Gunneridae</taxon>
        <taxon>Pentapetalae</taxon>
        <taxon>asterids</taxon>
        <taxon>Ericales</taxon>
        <taxon>Ericaceae</taxon>
        <taxon>Ericoideae</taxon>
        <taxon>Rhodoreae</taxon>
        <taxon>Rhododendron</taxon>
    </lineage>
</organism>
<dbReference type="AlphaFoldDB" id="A0A834GNW7"/>
<sequence length="115" mass="13295">METDRQEESVMPPPTVQQPRMLCESSANSSQALYTPQVKNDLIPKINQEFDSLQKVKEFYNRYAKEGGFGTQEHSSRKRRDNENVIVRKEFNLLFQTRVDGSKKYSTTQTTSGDK</sequence>
<evidence type="ECO:0000313" key="2">
    <source>
        <dbReference type="EMBL" id="KAF7139139.1"/>
    </source>
</evidence>
<name>A0A834GNW7_RHOSS</name>
<accession>A0A834GNW7</accession>
<protein>
    <submittedName>
        <fullName evidence="2">Uncharacterized protein</fullName>
    </submittedName>
</protein>